<proteinExistence type="predicted"/>
<feature type="region of interest" description="Disordered" evidence="1">
    <location>
        <begin position="260"/>
        <end position="516"/>
    </location>
</feature>
<reference evidence="2" key="1">
    <citation type="journal article" date="2023" name="Science">
        <title>Genome structures resolve the early diversification of teleost fishes.</title>
        <authorList>
            <person name="Parey E."/>
            <person name="Louis A."/>
            <person name="Montfort J."/>
            <person name="Bouchez O."/>
            <person name="Roques C."/>
            <person name="Iampietro C."/>
            <person name="Lluch J."/>
            <person name="Castinel A."/>
            <person name="Donnadieu C."/>
            <person name="Desvignes T."/>
            <person name="Floi Bucao C."/>
            <person name="Jouanno E."/>
            <person name="Wen M."/>
            <person name="Mejri S."/>
            <person name="Dirks R."/>
            <person name="Jansen H."/>
            <person name="Henkel C."/>
            <person name="Chen W.J."/>
            <person name="Zahm M."/>
            <person name="Cabau C."/>
            <person name="Klopp C."/>
            <person name="Thompson A.W."/>
            <person name="Robinson-Rechavi M."/>
            <person name="Braasch I."/>
            <person name="Lecointre G."/>
            <person name="Bobe J."/>
            <person name="Postlethwait J.H."/>
            <person name="Berthelot C."/>
            <person name="Roest Crollius H."/>
            <person name="Guiguen Y."/>
        </authorList>
    </citation>
    <scope>NUCLEOTIDE SEQUENCE</scope>
    <source>
        <strain evidence="2">Concon-B</strain>
    </source>
</reference>
<keyword evidence="3" id="KW-1185">Reference proteome</keyword>
<feature type="region of interest" description="Disordered" evidence="1">
    <location>
        <begin position="221"/>
        <end position="240"/>
    </location>
</feature>
<sequence length="812" mass="85985">MSPQLQGSLRRKIEGQPQGYAPKQNGLSGPFGSDCKRLRVEGGVPCAFSNGQSHQALQGAMATGHALQGKAGALVGHGGPGERFAQTLREMKKEPGELLQSCGRYSSALGAPAFDFKDEPGGQIDPELQDLFDELTKSVPSLDDLEFDKILKQEDDEAFHLELGRPASAGGGRQGCSPMLKVVKSEYSPPPFCQASGGLQQLRPASAGPVFSLANASSITGPPKNCPMGGSGGSSRSLPPWQEVSHAEQLKQMAANQQPAPLMHHPHPHHHQQSQSGTAPSWSPAMSATHSSPGSFGPEKVPGPSSLVPSMNSQAAKGMNNCLFKPNGHGSNMAAPRKPMLHFSPKVQTGGASQVARATGPQGKQPPPSQQPSAAGQNQPRTSPNFPPNPLLPVPTSACLQPKSQPLKMPPNPHGPSLHFTRTQQRQNPPGPHLSTVSTFLSIPGQPQQQPPPPNGPQNPGLNTQPVHRPMPQPQKPLNDSDKMSPQDQLSRHLTRPPPDYKQQPRRNVPTVPQTSLYTGGLPLCISSSQSLTSTLTNQNALQTSSCQLATGQPPKMAPPPSDRRFEPQNGGYSQTGVNQLQQHCAQNPMGLNPNKPRFPGNPGMAFGSVTMVTGQHVRPTAAQEVSRILGPRLGSVMTASSMGVPTSWGQGPKDSLAQDIRRYPNTLPPHPGGKNDMGSHKFTHRPPMAVPNQIAPDIGLGLNGQSTEAGRNPASRLCPPRIPGVPTLNPGPPLQATPSGNFSSPAAHNPPRPYQSGNTGTLTFDFLQEGDNTVPGINTDSDFIDSLLKSGPSNDDWMQDINLDEILGSQS</sequence>
<feature type="region of interest" description="Disordered" evidence="1">
    <location>
        <begin position="546"/>
        <end position="576"/>
    </location>
</feature>
<feature type="region of interest" description="Disordered" evidence="1">
    <location>
        <begin position="1"/>
        <end position="32"/>
    </location>
</feature>
<dbReference type="GO" id="GO:0003713">
    <property type="term" value="F:transcription coactivator activity"/>
    <property type="evidence" value="ECO:0007669"/>
    <property type="project" value="InterPro"/>
</dbReference>
<accession>A0A9Q1HRU6</accession>
<dbReference type="GO" id="GO:0007221">
    <property type="term" value="P:positive regulation of transcription of Notch receptor target"/>
    <property type="evidence" value="ECO:0007669"/>
    <property type="project" value="InterPro"/>
</dbReference>
<feature type="compositionally biased region" description="Low complexity" evidence="1">
    <location>
        <begin position="371"/>
        <end position="380"/>
    </location>
</feature>
<feature type="compositionally biased region" description="Polar residues" evidence="1">
    <location>
        <begin position="274"/>
        <end position="294"/>
    </location>
</feature>
<name>A0A9Q1HRU6_CONCO</name>
<evidence type="ECO:0008006" key="4">
    <source>
        <dbReference type="Google" id="ProtNLM"/>
    </source>
</evidence>
<dbReference type="InterPro" id="IPR046369">
    <property type="entry name" value="MAML1-3"/>
</dbReference>
<dbReference type="Proteomes" id="UP001152803">
    <property type="component" value="Unassembled WGS sequence"/>
</dbReference>
<organism evidence="2 3">
    <name type="scientific">Conger conger</name>
    <name type="common">Conger eel</name>
    <name type="synonym">Muraena conger</name>
    <dbReference type="NCBI Taxonomy" id="82655"/>
    <lineage>
        <taxon>Eukaryota</taxon>
        <taxon>Metazoa</taxon>
        <taxon>Chordata</taxon>
        <taxon>Craniata</taxon>
        <taxon>Vertebrata</taxon>
        <taxon>Euteleostomi</taxon>
        <taxon>Actinopterygii</taxon>
        <taxon>Neopterygii</taxon>
        <taxon>Teleostei</taxon>
        <taxon>Anguilliformes</taxon>
        <taxon>Congridae</taxon>
        <taxon>Conger</taxon>
    </lineage>
</organism>
<feature type="region of interest" description="Disordered" evidence="1">
    <location>
        <begin position="727"/>
        <end position="763"/>
    </location>
</feature>
<dbReference type="OrthoDB" id="9908492at2759"/>
<dbReference type="EMBL" id="JAFJMO010000014">
    <property type="protein sequence ID" value="KAJ8256655.1"/>
    <property type="molecule type" value="Genomic_DNA"/>
</dbReference>
<evidence type="ECO:0000313" key="3">
    <source>
        <dbReference type="Proteomes" id="UP001152803"/>
    </source>
</evidence>
<dbReference type="GO" id="GO:0005654">
    <property type="term" value="C:nucleoplasm"/>
    <property type="evidence" value="ECO:0007669"/>
    <property type="project" value="TreeGrafter"/>
</dbReference>
<comment type="caution">
    <text evidence="2">The sequence shown here is derived from an EMBL/GenBank/DDBJ whole genome shotgun (WGS) entry which is preliminary data.</text>
</comment>
<dbReference type="AlphaFoldDB" id="A0A9Q1HRU6"/>
<gene>
    <name evidence="2" type="ORF">COCON_G00188070</name>
</gene>
<dbReference type="PANTHER" id="PTHR15692">
    <property type="entry name" value="MASTERMIND-LIKE"/>
    <property type="match status" value="1"/>
</dbReference>
<dbReference type="PANTHER" id="PTHR15692:SF9">
    <property type="entry name" value="MASTERMIND-LIKE PROTEIN 2"/>
    <property type="match status" value="1"/>
</dbReference>
<protein>
    <recommendedName>
        <fullName evidence="4">Mastermind-like protein 2</fullName>
    </recommendedName>
</protein>
<feature type="compositionally biased region" description="Polar residues" evidence="1">
    <location>
        <begin position="737"/>
        <end position="747"/>
    </location>
</feature>
<evidence type="ECO:0000313" key="2">
    <source>
        <dbReference type="EMBL" id="KAJ8256655.1"/>
    </source>
</evidence>
<evidence type="ECO:0000256" key="1">
    <source>
        <dbReference type="SAM" id="MobiDB-lite"/>
    </source>
</evidence>